<sequence>MAEYGKNSANILVHFKEGGANAFLDLPLHELFESNVELDHFFLPSELRALQDQIEAPESVQAKVSIVQSFLISRLRYNKPDLLIGHAIEKIKMANGIISVKDLSENLHISIDAFEKRFRKIAGATPKQFSDIVRMKSLIAQVHFNHSLLDTALNAGFFDQSHFIRSFKGFTGQTPKEFLSAVSRPVE</sequence>
<keyword evidence="2" id="KW-0238">DNA-binding</keyword>
<evidence type="ECO:0000259" key="4">
    <source>
        <dbReference type="PROSITE" id="PS01124"/>
    </source>
</evidence>
<keyword evidence="6" id="KW-1185">Reference proteome</keyword>
<keyword evidence="1" id="KW-0805">Transcription regulation</keyword>
<dbReference type="SMART" id="SM00342">
    <property type="entry name" value="HTH_ARAC"/>
    <property type="match status" value="1"/>
</dbReference>
<dbReference type="InterPro" id="IPR009057">
    <property type="entry name" value="Homeodomain-like_sf"/>
</dbReference>
<comment type="caution">
    <text evidence="5">The sequence shown here is derived from an EMBL/GenBank/DDBJ whole genome shotgun (WGS) entry which is preliminary data.</text>
</comment>
<accession>A0A4R0NQY5</accession>
<dbReference type="GO" id="GO:0043565">
    <property type="term" value="F:sequence-specific DNA binding"/>
    <property type="evidence" value="ECO:0007669"/>
    <property type="project" value="InterPro"/>
</dbReference>
<evidence type="ECO:0000256" key="1">
    <source>
        <dbReference type="ARBA" id="ARBA00023015"/>
    </source>
</evidence>
<dbReference type="EMBL" id="SJSL01000001">
    <property type="protein sequence ID" value="TCD03226.1"/>
    <property type="molecule type" value="Genomic_DNA"/>
</dbReference>
<dbReference type="SUPFAM" id="SSF46689">
    <property type="entry name" value="Homeodomain-like"/>
    <property type="match status" value="1"/>
</dbReference>
<dbReference type="PROSITE" id="PS01124">
    <property type="entry name" value="HTH_ARAC_FAMILY_2"/>
    <property type="match status" value="1"/>
</dbReference>
<dbReference type="PANTHER" id="PTHR46796">
    <property type="entry name" value="HTH-TYPE TRANSCRIPTIONAL ACTIVATOR RHAS-RELATED"/>
    <property type="match status" value="1"/>
</dbReference>
<evidence type="ECO:0000313" key="6">
    <source>
        <dbReference type="Proteomes" id="UP000293347"/>
    </source>
</evidence>
<dbReference type="OrthoDB" id="323290at2"/>
<reference evidence="5 6" key="1">
    <citation type="submission" date="2019-02" db="EMBL/GenBank/DDBJ databases">
        <title>Pedobacter sp. RP-1-14 sp. nov., isolated from Arctic soil.</title>
        <authorList>
            <person name="Dahal R.H."/>
        </authorList>
    </citation>
    <scope>NUCLEOTIDE SEQUENCE [LARGE SCALE GENOMIC DNA]</scope>
    <source>
        <strain evidence="5 6">RP-1-14</strain>
    </source>
</reference>
<dbReference type="PANTHER" id="PTHR46796:SF13">
    <property type="entry name" value="HTH-TYPE TRANSCRIPTIONAL ACTIVATOR RHAS"/>
    <property type="match status" value="1"/>
</dbReference>
<dbReference type="RefSeq" id="WP_131593631.1">
    <property type="nucleotide sequence ID" value="NZ_SJSL01000001.1"/>
</dbReference>
<dbReference type="InterPro" id="IPR018060">
    <property type="entry name" value="HTH_AraC"/>
</dbReference>
<dbReference type="Gene3D" id="1.10.10.60">
    <property type="entry name" value="Homeodomain-like"/>
    <property type="match status" value="1"/>
</dbReference>
<keyword evidence="3" id="KW-0804">Transcription</keyword>
<feature type="domain" description="HTH araC/xylS-type" evidence="4">
    <location>
        <begin position="81"/>
        <end position="181"/>
    </location>
</feature>
<dbReference type="Proteomes" id="UP000293347">
    <property type="component" value="Unassembled WGS sequence"/>
</dbReference>
<organism evidence="5 6">
    <name type="scientific">Pedobacter psychroterrae</name>
    <dbReference type="NCBI Taxonomy" id="2530453"/>
    <lineage>
        <taxon>Bacteria</taxon>
        <taxon>Pseudomonadati</taxon>
        <taxon>Bacteroidota</taxon>
        <taxon>Sphingobacteriia</taxon>
        <taxon>Sphingobacteriales</taxon>
        <taxon>Sphingobacteriaceae</taxon>
        <taxon>Pedobacter</taxon>
    </lineage>
</organism>
<gene>
    <name evidence="5" type="ORF">EZ437_04435</name>
</gene>
<dbReference type="AlphaFoldDB" id="A0A4R0NQY5"/>
<proteinExistence type="predicted"/>
<name>A0A4R0NQY5_9SPHI</name>
<evidence type="ECO:0000256" key="3">
    <source>
        <dbReference type="ARBA" id="ARBA00023163"/>
    </source>
</evidence>
<dbReference type="InterPro" id="IPR050204">
    <property type="entry name" value="AraC_XylS_family_regulators"/>
</dbReference>
<evidence type="ECO:0000313" key="5">
    <source>
        <dbReference type="EMBL" id="TCD03226.1"/>
    </source>
</evidence>
<dbReference type="GO" id="GO:0003700">
    <property type="term" value="F:DNA-binding transcription factor activity"/>
    <property type="evidence" value="ECO:0007669"/>
    <property type="project" value="InterPro"/>
</dbReference>
<dbReference type="Pfam" id="PF12833">
    <property type="entry name" value="HTH_18"/>
    <property type="match status" value="1"/>
</dbReference>
<protein>
    <submittedName>
        <fullName evidence="5">AraC family transcriptional regulator</fullName>
    </submittedName>
</protein>
<evidence type="ECO:0000256" key="2">
    <source>
        <dbReference type="ARBA" id="ARBA00023125"/>
    </source>
</evidence>